<comment type="caution">
    <text evidence="1">The sequence shown here is derived from an EMBL/GenBank/DDBJ whole genome shotgun (WGS) entry which is preliminary data.</text>
</comment>
<organism evidence="1">
    <name type="scientific">marine sediment metagenome</name>
    <dbReference type="NCBI Taxonomy" id="412755"/>
    <lineage>
        <taxon>unclassified sequences</taxon>
        <taxon>metagenomes</taxon>
        <taxon>ecological metagenomes</taxon>
    </lineage>
</organism>
<reference evidence="1" key="1">
    <citation type="journal article" date="2015" name="Nature">
        <title>Complex archaea that bridge the gap between prokaryotes and eukaryotes.</title>
        <authorList>
            <person name="Spang A."/>
            <person name="Saw J.H."/>
            <person name="Jorgensen S.L."/>
            <person name="Zaremba-Niedzwiedzka K."/>
            <person name="Martijn J."/>
            <person name="Lind A.E."/>
            <person name="van Eijk R."/>
            <person name="Schleper C."/>
            <person name="Guy L."/>
            <person name="Ettema T.J."/>
        </authorList>
    </citation>
    <scope>NUCLEOTIDE SEQUENCE</scope>
</reference>
<name>A0A0F9MX95_9ZZZZ</name>
<dbReference type="EMBL" id="LAZR01004256">
    <property type="protein sequence ID" value="KKN10304.1"/>
    <property type="molecule type" value="Genomic_DNA"/>
</dbReference>
<protein>
    <submittedName>
        <fullName evidence="1">Uncharacterized protein</fullName>
    </submittedName>
</protein>
<gene>
    <name evidence="1" type="ORF">LCGC14_1037870</name>
</gene>
<feature type="non-terminal residue" evidence="1">
    <location>
        <position position="89"/>
    </location>
</feature>
<evidence type="ECO:0000313" key="1">
    <source>
        <dbReference type="EMBL" id="KKN10304.1"/>
    </source>
</evidence>
<sequence>MPASYLILEDISNSNALSPVMKDSEIKAKDRLLWANGEILFSTMQLSDILNSNRAFLTILRGDKIIHTNINLVRVSHLKTPVSFKNDLG</sequence>
<proteinExistence type="predicted"/>
<dbReference type="AlphaFoldDB" id="A0A0F9MX95"/>
<accession>A0A0F9MX95</accession>